<dbReference type="InterPro" id="IPR026834">
    <property type="entry name" value="LHH"/>
</dbReference>
<comment type="caution">
    <text evidence="6">The sequence shown here is derived from an EMBL/GenBank/DDBJ whole genome shotgun (WGS) entry which is preliminary data.</text>
</comment>
<proteinExistence type="predicted"/>
<keyword evidence="1" id="KW-0677">Repeat</keyword>
<dbReference type="Pfam" id="PF25023">
    <property type="entry name" value="TEN_YD-shell"/>
    <property type="match status" value="3"/>
</dbReference>
<dbReference type="NCBIfam" id="TIGR01643">
    <property type="entry name" value="YD_repeat_2x"/>
    <property type="match status" value="6"/>
</dbReference>
<dbReference type="InterPro" id="IPR045351">
    <property type="entry name" value="DUF6531"/>
</dbReference>
<evidence type="ECO:0000259" key="4">
    <source>
        <dbReference type="Pfam" id="PF20148"/>
    </source>
</evidence>
<dbReference type="Proteomes" id="UP000664144">
    <property type="component" value="Unassembled WGS sequence"/>
</dbReference>
<dbReference type="InterPro" id="IPR025460">
    <property type="entry name" value="DUF4280"/>
</dbReference>
<name>A0A939EXP5_9BACT</name>
<dbReference type="InterPro" id="IPR006530">
    <property type="entry name" value="YD"/>
</dbReference>
<feature type="domain" description="DUF6531" evidence="4">
    <location>
        <begin position="266"/>
        <end position="335"/>
    </location>
</feature>
<keyword evidence="7" id="KW-1185">Reference proteome</keyword>
<dbReference type="Pfam" id="PF14411">
    <property type="entry name" value="LHH"/>
    <property type="match status" value="1"/>
</dbReference>
<dbReference type="SUPFAM" id="SSF50960">
    <property type="entry name" value="TolB, C-terminal domain"/>
    <property type="match status" value="1"/>
</dbReference>
<sequence length="1403" mass="157001">MAVDDKYVMNGVWLTCDKGVSPSRFNVTPKPVQLYDEHFANELDKIPLVNILPFGVCSVTRTPCMPAPVMWERVMEDGLTVLGARPLLDTSKCMCGVGGKIAIHFTKADATAAVELDQKLDQIDAAADAVEEASGWGFWGGLAMGIGGAILVATGVGAPLGAAMITGAGYLMTASTIAGTAAVAVRGATKFARDPSKEVGLSIVGEVAWEAAKNYVMQKLGGKLIGKLANSKLGQRIANSRFARTMEDRFANAFGRNRTPKPLCVGEPVDVATGKVINEAIDFELNGPLPLVWRRVWYSTSAHEGALGHGWHHSYDEELYVDDEVIILRLPDGRYTGSELIPLGEAVFIRSEKITLAHTTAGYVYVDADGVAHHFSHSSATDSYKLSRLERAGNAGTIVFEYSADGHLTGLVDSAGRELKIEHDAAGRLLSIQAPHPTEPRGQVTVVRYSYNRQGHLVKAADALGQAWQFRYQGSLLVRATYKNGVSFYYRYDGTDARARCLRTWGDDGIYACQLSYDLENHRTTVVDSVGAQRVYAYDPELGVVTQLFDARGGVSSFEYNEFGELLTETDPLGYQTLYDYDERGNCIVEIQPDGAKFQRQYDEQDCLIALTDALGSQQQWQYNEQRQLLARKDPTGRSITYTYQNGRLTQITDSLTGRSTSLGYDAAGNLLELRNEEGATSRWLYDAWGRPYKITDVRGNVQWREYDLLNRAVKVNEPDGNVRFLHYDALDNIIRAKDRRHDVQYAYRGLGRLIRRVEAGVAVEFLHDTEERLRAVVNEHGLAYRFELDAEGDVTAEVSFDGLTRQYRRDIGRRVIEMVLPDEQAVRYEYDQVARVTKVRYPDGQINSFTYRADGALLSASNNTIDVTFTRDLLGNVLEEAQGVHTVTSEFDAAGRRTKVTSSMGADLTFSRDRAGNVERMQAGQWQALFERDAQGLEIQRSLSGGVRTRWKRDQIGRPTEQHIRTGAGRQERTRAYAWQSGDQLLHIQDSTQGLSRFEHDAWGNLVATTYPDGHRELRLPDATGNLFTTVQRQDRRYGPAGQLLEANGTRYAYDALGNLIRKTTTQGQEWRYTWNAAGMLCEVLRPDGQPVRFTYDALGRRISKSYQGQTKQWLWDGNTPLHEWYAPDSLVTSAADVVTWVFEDDSFTPVGKLQGNAQFSIIADHLGTPLEMLDQYGQQAWLAELSSYGRVRQLKGEAQACPFRYPGQYEDLETGLYYNRFRYYDPESGQYVSQDPLRLKSNNPNLYAYAHDPTSWVDLFGCSIFNPVPWTAPTTGTGFDYKVYQQQINWDLPLTAKGGGTETNLDRALRGEAPFVVKNGRYEQINLHHSQQNGKGPLFELSKGTHQRYYGSNALHPHLPNKHPDHPVDRDLFNTDREQYWKDRAGTVQKARSAQSIGCKK</sequence>
<dbReference type="InterPro" id="IPR022385">
    <property type="entry name" value="Rhs_assc_core"/>
</dbReference>
<evidence type="ECO:0000259" key="5">
    <source>
        <dbReference type="Pfam" id="PF25023"/>
    </source>
</evidence>
<evidence type="ECO:0000259" key="3">
    <source>
        <dbReference type="Pfam" id="PF14411"/>
    </source>
</evidence>
<feature type="domain" description="Teneurin-like YD-shell" evidence="5">
    <location>
        <begin position="515"/>
        <end position="701"/>
    </location>
</feature>
<organism evidence="6 7">
    <name type="scientific">Hymenobacter telluris</name>
    <dbReference type="NCBI Taxonomy" id="2816474"/>
    <lineage>
        <taxon>Bacteria</taxon>
        <taxon>Pseudomonadati</taxon>
        <taxon>Bacteroidota</taxon>
        <taxon>Cytophagia</taxon>
        <taxon>Cytophagales</taxon>
        <taxon>Hymenobacteraceae</taxon>
        <taxon>Hymenobacter</taxon>
    </lineage>
</organism>
<accession>A0A939EXP5</accession>
<dbReference type="PANTHER" id="PTHR32305">
    <property type="match status" value="1"/>
</dbReference>
<evidence type="ECO:0000256" key="2">
    <source>
        <dbReference type="SAM" id="MobiDB-lite"/>
    </source>
</evidence>
<feature type="domain" description="LHH" evidence="3">
    <location>
        <begin position="1305"/>
        <end position="1387"/>
    </location>
</feature>
<dbReference type="InterPro" id="IPR050708">
    <property type="entry name" value="T6SS_VgrG/RHS"/>
</dbReference>
<dbReference type="Pfam" id="PF14107">
    <property type="entry name" value="DUF4280"/>
    <property type="match status" value="1"/>
</dbReference>
<dbReference type="InterPro" id="IPR056823">
    <property type="entry name" value="TEN-like_YD-shell"/>
</dbReference>
<feature type="domain" description="Teneurin-like YD-shell" evidence="5">
    <location>
        <begin position="998"/>
        <end position="1237"/>
    </location>
</feature>
<evidence type="ECO:0000256" key="1">
    <source>
        <dbReference type="ARBA" id="ARBA00022737"/>
    </source>
</evidence>
<dbReference type="Gene3D" id="2.180.10.10">
    <property type="entry name" value="RHS repeat-associated core"/>
    <property type="match status" value="4"/>
</dbReference>
<protein>
    <submittedName>
        <fullName evidence="6">DUF4280 domain-containing protein</fullName>
    </submittedName>
</protein>
<feature type="region of interest" description="Disordered" evidence="2">
    <location>
        <begin position="1353"/>
        <end position="1372"/>
    </location>
</feature>
<dbReference type="RefSeq" id="WP_206985035.1">
    <property type="nucleotide sequence ID" value="NZ_JAFLQZ010000009.1"/>
</dbReference>
<evidence type="ECO:0000313" key="6">
    <source>
        <dbReference type="EMBL" id="MBO0359104.1"/>
    </source>
</evidence>
<evidence type="ECO:0000313" key="7">
    <source>
        <dbReference type="Proteomes" id="UP000664144"/>
    </source>
</evidence>
<reference evidence="6" key="1">
    <citation type="submission" date="2021-03" db="EMBL/GenBank/DDBJ databases">
        <authorList>
            <person name="Kim M.K."/>
        </authorList>
    </citation>
    <scope>NUCLEOTIDE SEQUENCE</scope>
    <source>
        <strain evidence="6">BT186</strain>
    </source>
</reference>
<dbReference type="PANTHER" id="PTHR32305:SF15">
    <property type="entry name" value="PROTEIN RHSA-RELATED"/>
    <property type="match status" value="1"/>
</dbReference>
<dbReference type="NCBIfam" id="TIGR03696">
    <property type="entry name" value="Rhs_assc_core"/>
    <property type="match status" value="1"/>
</dbReference>
<gene>
    <name evidence="6" type="ORF">J0X19_14180</name>
</gene>
<dbReference type="Pfam" id="PF20148">
    <property type="entry name" value="DUF6531"/>
    <property type="match status" value="1"/>
</dbReference>
<feature type="domain" description="Teneurin-like YD-shell" evidence="5">
    <location>
        <begin position="398"/>
        <end position="494"/>
    </location>
</feature>
<dbReference type="EMBL" id="JAFLQZ010000009">
    <property type="protein sequence ID" value="MBO0359104.1"/>
    <property type="molecule type" value="Genomic_DNA"/>
</dbReference>